<sequence length="143" mass="15899">YPSAFNVVLGRLTLRELRAITSIYHLAMKFPTQYRVGEVRGNQYDVQTCYNNSLKLAAEDATPRTMMVQLPREASGETSVEASGETSIEASGKASIKMTSEDLDPREIDGEVKIGPIEDLEGFPFDRSSKILKIGAKLHWSLF</sequence>
<feature type="non-terminal residue" evidence="2">
    <location>
        <position position="1"/>
    </location>
</feature>
<reference evidence="3" key="1">
    <citation type="submission" date="2016-06" db="EMBL/GenBank/DDBJ databases">
        <title>Parallel loss of symbiosis genes in relatives of nitrogen-fixing non-legume Parasponia.</title>
        <authorList>
            <person name="Van Velzen R."/>
            <person name="Holmer R."/>
            <person name="Bu F."/>
            <person name="Rutten L."/>
            <person name="Van Zeijl A."/>
            <person name="Liu W."/>
            <person name="Santuari L."/>
            <person name="Cao Q."/>
            <person name="Sharma T."/>
            <person name="Shen D."/>
            <person name="Roswanjaya Y."/>
            <person name="Wardhani T."/>
            <person name="Kalhor M.S."/>
            <person name="Jansen J."/>
            <person name="Van den Hoogen J."/>
            <person name="Gungor B."/>
            <person name="Hartog M."/>
            <person name="Hontelez J."/>
            <person name="Verver J."/>
            <person name="Yang W.-C."/>
            <person name="Schijlen E."/>
            <person name="Repin R."/>
            <person name="Schilthuizen M."/>
            <person name="Schranz E."/>
            <person name="Heidstra R."/>
            <person name="Miyata K."/>
            <person name="Fedorova E."/>
            <person name="Kohlen W."/>
            <person name="Bisseling T."/>
            <person name="Smit S."/>
            <person name="Geurts R."/>
        </authorList>
    </citation>
    <scope>NUCLEOTIDE SEQUENCE [LARGE SCALE GENOMIC DNA]</scope>
    <source>
        <strain evidence="3">cv. WU1-14</strain>
    </source>
</reference>
<dbReference type="OrthoDB" id="1746852at2759"/>
<comment type="caution">
    <text evidence="2">The sequence shown here is derived from an EMBL/GenBank/DDBJ whole genome shotgun (WGS) entry which is preliminary data.</text>
</comment>
<evidence type="ECO:0000313" key="3">
    <source>
        <dbReference type="Proteomes" id="UP000237105"/>
    </source>
</evidence>
<evidence type="ECO:0000256" key="1">
    <source>
        <dbReference type="SAM" id="MobiDB-lite"/>
    </source>
</evidence>
<gene>
    <name evidence="2" type="ORF">PanWU01x14_031320</name>
</gene>
<evidence type="ECO:0000313" key="2">
    <source>
        <dbReference type="EMBL" id="PON76812.1"/>
    </source>
</evidence>
<organism evidence="2 3">
    <name type="scientific">Parasponia andersonii</name>
    <name type="common">Sponia andersonii</name>
    <dbReference type="NCBI Taxonomy" id="3476"/>
    <lineage>
        <taxon>Eukaryota</taxon>
        <taxon>Viridiplantae</taxon>
        <taxon>Streptophyta</taxon>
        <taxon>Embryophyta</taxon>
        <taxon>Tracheophyta</taxon>
        <taxon>Spermatophyta</taxon>
        <taxon>Magnoliopsida</taxon>
        <taxon>eudicotyledons</taxon>
        <taxon>Gunneridae</taxon>
        <taxon>Pentapetalae</taxon>
        <taxon>rosids</taxon>
        <taxon>fabids</taxon>
        <taxon>Rosales</taxon>
        <taxon>Cannabaceae</taxon>
        <taxon>Parasponia</taxon>
    </lineage>
</organism>
<dbReference type="Proteomes" id="UP000237105">
    <property type="component" value="Unassembled WGS sequence"/>
</dbReference>
<name>A0A2P5DU30_PARAD</name>
<accession>A0A2P5DU30</accession>
<feature type="region of interest" description="Disordered" evidence="1">
    <location>
        <begin position="71"/>
        <end position="102"/>
    </location>
</feature>
<feature type="compositionally biased region" description="Polar residues" evidence="1">
    <location>
        <begin position="76"/>
        <end position="89"/>
    </location>
</feature>
<proteinExistence type="predicted"/>
<keyword evidence="3" id="KW-1185">Reference proteome</keyword>
<protein>
    <submittedName>
        <fullName evidence="2">Uncharacterized protein</fullName>
    </submittedName>
</protein>
<dbReference type="EMBL" id="JXTB01000016">
    <property type="protein sequence ID" value="PON76812.1"/>
    <property type="molecule type" value="Genomic_DNA"/>
</dbReference>
<dbReference type="AlphaFoldDB" id="A0A2P5DU30"/>